<evidence type="ECO:0000259" key="3">
    <source>
        <dbReference type="Pfam" id="PF20737"/>
    </source>
</evidence>
<name>A0A098SEG0_9BACT</name>
<dbReference type="PANTHER" id="PTHR43465">
    <property type="entry name" value="DUF1680 DOMAIN PROTEIN (AFU_ORTHOLOGUE AFUA_1G08910)"/>
    <property type="match status" value="1"/>
</dbReference>
<feature type="domain" description="Non-reducing end beta-L-arabinofuranosidase-like GH127 middle" evidence="2">
    <location>
        <begin position="448"/>
        <end position="560"/>
    </location>
</feature>
<organism evidence="4 5">
    <name type="scientific">Phaeodactylibacter xiamenensis</name>
    <dbReference type="NCBI Taxonomy" id="1524460"/>
    <lineage>
        <taxon>Bacteria</taxon>
        <taxon>Pseudomonadati</taxon>
        <taxon>Bacteroidota</taxon>
        <taxon>Saprospiria</taxon>
        <taxon>Saprospirales</taxon>
        <taxon>Haliscomenobacteraceae</taxon>
        <taxon>Phaeodactylibacter</taxon>
    </lineage>
</organism>
<protein>
    <recommendedName>
        <fullName evidence="6">Six-hairpin glycosidase</fullName>
    </recommendedName>
</protein>
<dbReference type="AlphaFoldDB" id="A0A098SEG0"/>
<gene>
    <name evidence="4" type="ORF">IX84_03130</name>
</gene>
<evidence type="ECO:0000313" key="4">
    <source>
        <dbReference type="EMBL" id="KGE89332.1"/>
    </source>
</evidence>
<dbReference type="PANTHER" id="PTHR43465:SF2">
    <property type="entry name" value="DUF1680 DOMAIN PROTEIN (AFU_ORTHOLOGUE AFUA_1G08910)"/>
    <property type="match status" value="1"/>
</dbReference>
<dbReference type="Pfam" id="PF07944">
    <property type="entry name" value="Beta-AFase-like_GH127_cat"/>
    <property type="match status" value="1"/>
</dbReference>
<dbReference type="Proteomes" id="UP000029736">
    <property type="component" value="Unassembled WGS sequence"/>
</dbReference>
<dbReference type="InterPro" id="IPR049049">
    <property type="entry name" value="Beta-AFase-like_GH127_C"/>
</dbReference>
<evidence type="ECO:0000259" key="2">
    <source>
        <dbReference type="Pfam" id="PF20736"/>
    </source>
</evidence>
<dbReference type="OrthoDB" id="9757939at2"/>
<comment type="caution">
    <text evidence="4">The sequence shown here is derived from an EMBL/GenBank/DDBJ whole genome shotgun (WGS) entry which is preliminary data.</text>
</comment>
<evidence type="ECO:0000259" key="1">
    <source>
        <dbReference type="Pfam" id="PF07944"/>
    </source>
</evidence>
<keyword evidence="5" id="KW-1185">Reference proteome</keyword>
<accession>A0A098SEG0</accession>
<dbReference type="InterPro" id="IPR012878">
    <property type="entry name" value="Beta-AFase-like_GH127_cat"/>
</dbReference>
<dbReference type="EMBL" id="JPOS01000010">
    <property type="protein sequence ID" value="KGE89332.1"/>
    <property type="molecule type" value="Genomic_DNA"/>
</dbReference>
<dbReference type="InterPro" id="IPR049046">
    <property type="entry name" value="Beta-AFase-like_GH127_middle"/>
</dbReference>
<evidence type="ECO:0008006" key="6">
    <source>
        <dbReference type="Google" id="ProtNLM"/>
    </source>
</evidence>
<dbReference type="InterPro" id="IPR008928">
    <property type="entry name" value="6-hairpin_glycosidase_sf"/>
</dbReference>
<proteinExistence type="predicted"/>
<evidence type="ECO:0000313" key="5">
    <source>
        <dbReference type="Proteomes" id="UP000029736"/>
    </source>
</evidence>
<dbReference type="RefSeq" id="WP_044216431.1">
    <property type="nucleotide sequence ID" value="NZ_JBKAGJ010000024.1"/>
</dbReference>
<dbReference type="SUPFAM" id="SSF48208">
    <property type="entry name" value="Six-hairpin glycosidases"/>
    <property type="match status" value="1"/>
</dbReference>
<reference evidence="4 5" key="1">
    <citation type="journal article" date="2014" name="Int. J. Syst. Evol. Microbiol.">
        <title>Phaeodactylibacter xiamenensis gen. nov., sp. nov., a member of the family Saprospiraceae isolated from the marine alga Phaeodactylum tricornutum.</title>
        <authorList>
            <person name="Chen Z.Jr."/>
            <person name="Lei X."/>
            <person name="Lai Q."/>
            <person name="Li Y."/>
            <person name="Zhang B."/>
            <person name="Zhang J."/>
            <person name="Zhang H."/>
            <person name="Yang L."/>
            <person name="Zheng W."/>
            <person name="Tian Y."/>
            <person name="Yu Z."/>
            <person name="Xu H.Jr."/>
            <person name="Zheng T."/>
        </authorList>
    </citation>
    <scope>NUCLEOTIDE SEQUENCE [LARGE SCALE GENOMIC DNA]</scope>
    <source>
        <strain evidence="4 5">KD52</strain>
    </source>
</reference>
<feature type="domain" description="Non-reducing end beta-L-arabinofuranosidase-like GH127 catalytic" evidence="1">
    <location>
        <begin position="43"/>
        <end position="437"/>
    </location>
</feature>
<feature type="domain" description="Non-reducing end beta-L-arabinofuranosidase-like GH127 C-terminal" evidence="3">
    <location>
        <begin position="562"/>
        <end position="650"/>
    </location>
</feature>
<dbReference type="InterPro" id="IPR049174">
    <property type="entry name" value="Beta-AFase-like"/>
</dbReference>
<dbReference type="PROSITE" id="PS51257">
    <property type="entry name" value="PROKAR_LIPOPROTEIN"/>
    <property type="match status" value="1"/>
</dbReference>
<dbReference type="GO" id="GO:0005975">
    <property type="term" value="P:carbohydrate metabolic process"/>
    <property type="evidence" value="ECO:0007669"/>
    <property type="project" value="InterPro"/>
</dbReference>
<dbReference type="STRING" id="1524460.IX84_03130"/>
<sequence length="655" mass="73493">MKHTLYLAILSCFVFSCSTQETQVEAEVSKYAGYRIAPVDIQHVRMTDDFWLPIIKRVQEHTIAYALDKCEEEGRMENFLIAGGKLEGATRGAMPFDDTDLYKIIEGASNSLISAPNPELERTLDTLIDIIAVGQEADGYLTTWRTIDPAKPPAPWVKVIDGKRWESLEASHEMYNPGHLYEAAYTHYIATGKTNFLDIALKNADLLVKTFGDGEGQISTVPGHQIIETGLIKLYMASGEEKYLHLAKYFLDNRGNPDNHELFGPYAQDHLPVVEQKEVVGHAVRAVYMYAAMTDIAVLMRDSAYDQAVQQLWENMVGKKMYLTGGIGARHDGESFGDNYELPNLTAYSETCAAIGSVYWNHRLHRQHGDVKYYDIIERTLYNGLIAGLSLDGTHFFYPNALEADGEYEFNRGACTRQGWFDCSCCPTNMIRFIPAVAGLLYSKTEDTLLVNLYAGSEATVEFASNNLKIKQETNYPWSGKVRLTVSSEAPNPVTLKLRIPSWARNEVAPGGLYQYQQNQRATPTLRVNGQPVEADLADGYFALTRDWSKGAALELEFPMVVRKVRADEQVEASLGKLALEYGPIVYAVESFDNPNDFENLSIAPDDTFEVRWQPELLGGVNTITNNQLTAIPYYAWSNRGIGKMKVWLPKPEIR</sequence>
<dbReference type="Pfam" id="PF20736">
    <property type="entry name" value="Glyco_hydro127M"/>
    <property type="match status" value="1"/>
</dbReference>
<dbReference type="Pfam" id="PF20737">
    <property type="entry name" value="Glyco_hydro127C"/>
    <property type="match status" value="1"/>
</dbReference>